<gene>
    <name evidence="1" type="ORF">ENX68_08115</name>
</gene>
<sequence length="251" mass="27820">MFERHVIGAQSQAMSFACVATIQGLDGLRINPAVLGLMDKNTVGTSYEYTFGHIEGLQNLLLGFAGPLFYGGLGICFSQFGFSEEREQALTTGYGFGLSKEFYAGLSFDLYLIQNNRTGNCLSYGVNFGMLGMLSKKWFLGLYGHNLNQPQFGNTDEGNLPASLQAGIGYRPFEETISEIDFSIVEENIRIHTAGEFRILDFFSLRTGLKTNPNSLSGGFGVIYKNIKIDYGCEYFVDLPLNHTVSLKFEF</sequence>
<protein>
    <recommendedName>
        <fullName evidence="2">PorV/PorQ family protein</fullName>
    </recommendedName>
</protein>
<organism evidence="1">
    <name type="scientific">candidate division WOR-3 bacterium</name>
    <dbReference type="NCBI Taxonomy" id="2052148"/>
    <lineage>
        <taxon>Bacteria</taxon>
        <taxon>Bacteria division WOR-3</taxon>
    </lineage>
</organism>
<proteinExistence type="predicted"/>
<dbReference type="Gene3D" id="2.40.160.60">
    <property type="entry name" value="Outer membrane protein transport protein (OMPP1/FadL/TodX)"/>
    <property type="match status" value="1"/>
</dbReference>
<dbReference type="PROSITE" id="PS51257">
    <property type="entry name" value="PROKAR_LIPOPROTEIN"/>
    <property type="match status" value="1"/>
</dbReference>
<evidence type="ECO:0008006" key="2">
    <source>
        <dbReference type="Google" id="ProtNLM"/>
    </source>
</evidence>
<reference evidence="1" key="1">
    <citation type="journal article" date="2020" name="mSystems">
        <title>Genome- and Community-Level Interaction Insights into Carbon Utilization and Element Cycling Functions of Hydrothermarchaeota in Hydrothermal Sediment.</title>
        <authorList>
            <person name="Zhou Z."/>
            <person name="Liu Y."/>
            <person name="Xu W."/>
            <person name="Pan J."/>
            <person name="Luo Z.H."/>
            <person name="Li M."/>
        </authorList>
    </citation>
    <scope>NUCLEOTIDE SEQUENCE [LARGE SCALE GENOMIC DNA]</scope>
    <source>
        <strain evidence="1">SpSt-961</strain>
    </source>
</reference>
<dbReference type="AlphaFoldDB" id="A0A7V3RIN1"/>
<accession>A0A7V3RIN1</accession>
<evidence type="ECO:0000313" key="1">
    <source>
        <dbReference type="EMBL" id="HGE78935.1"/>
    </source>
</evidence>
<name>A0A7V3RIN1_UNCW3</name>
<comment type="caution">
    <text evidence="1">The sequence shown here is derived from an EMBL/GenBank/DDBJ whole genome shotgun (WGS) entry which is preliminary data.</text>
</comment>
<dbReference type="EMBL" id="DTOZ01000192">
    <property type="protein sequence ID" value="HGE78935.1"/>
    <property type="molecule type" value="Genomic_DNA"/>
</dbReference>